<feature type="transmembrane region" description="Helical" evidence="8">
    <location>
        <begin position="245"/>
        <end position="265"/>
    </location>
</feature>
<dbReference type="GO" id="GO:0005886">
    <property type="term" value="C:plasma membrane"/>
    <property type="evidence" value="ECO:0007669"/>
    <property type="project" value="TreeGrafter"/>
</dbReference>
<name>A0AAV8GF20_9POAL</name>
<dbReference type="PANTHER" id="PTHR24186">
    <property type="entry name" value="PROTEIN PHOSPHATASE 1 REGULATORY SUBUNIT"/>
    <property type="match status" value="1"/>
</dbReference>
<proteinExistence type="predicted"/>
<dbReference type="Pfam" id="PF13962">
    <property type="entry name" value="PGG"/>
    <property type="match status" value="1"/>
</dbReference>
<dbReference type="SMART" id="SM00248">
    <property type="entry name" value="ANK"/>
    <property type="match status" value="2"/>
</dbReference>
<dbReference type="AlphaFoldDB" id="A0AAV8GF20"/>
<dbReference type="SUPFAM" id="SSF48403">
    <property type="entry name" value="Ankyrin repeat"/>
    <property type="match status" value="1"/>
</dbReference>
<evidence type="ECO:0000256" key="3">
    <source>
        <dbReference type="ARBA" id="ARBA00022737"/>
    </source>
</evidence>
<evidence type="ECO:0000256" key="5">
    <source>
        <dbReference type="ARBA" id="ARBA00023043"/>
    </source>
</evidence>
<keyword evidence="3" id="KW-0677">Repeat</keyword>
<comment type="subcellular location">
    <subcellularLocation>
        <location evidence="1">Membrane</location>
        <topology evidence="1">Multi-pass membrane protein</topology>
    </subcellularLocation>
</comment>
<evidence type="ECO:0000313" key="11">
    <source>
        <dbReference type="Proteomes" id="UP001140206"/>
    </source>
</evidence>
<evidence type="ECO:0000256" key="2">
    <source>
        <dbReference type="ARBA" id="ARBA00022692"/>
    </source>
</evidence>
<gene>
    <name evidence="10" type="ORF">LUZ62_052729</name>
</gene>
<dbReference type="InterPro" id="IPR002110">
    <property type="entry name" value="Ankyrin_rpt"/>
</dbReference>
<keyword evidence="6 8" id="KW-0472">Membrane</keyword>
<feature type="domain" description="PGG" evidence="9">
    <location>
        <begin position="162"/>
        <end position="264"/>
    </location>
</feature>
<evidence type="ECO:0000256" key="8">
    <source>
        <dbReference type="SAM" id="Phobius"/>
    </source>
</evidence>
<dbReference type="PROSITE" id="PS50297">
    <property type="entry name" value="ANK_REP_REGION"/>
    <property type="match status" value="1"/>
</dbReference>
<dbReference type="InterPro" id="IPR036770">
    <property type="entry name" value="Ankyrin_rpt-contain_sf"/>
</dbReference>
<keyword evidence="5 7" id="KW-0040">ANK repeat</keyword>
<keyword evidence="4 8" id="KW-1133">Transmembrane helix</keyword>
<accession>A0AAV8GF20</accession>
<sequence length="304" mass="33921">MLSLAFALDLPSYQVSDQVRDCKTSSKPLDIVIGLDGGNALHVAVNRGKISSLKCLLKYILPEEIINHQDYDGNTPLHLAAKQSKIQSSLLLLKDRRANPCLLNNKGQTARSSIEMLRETSTYEIFIWRELRKQEAKRCKKEQLPPVGSTNRKTSDDYFELSVQTYALVAALIATVTFTAFFTMPGGYDQQRGFAILGREPGFKPFVISNTIAMCSAFVVLLCLIWSWHDPVMFKLTHLKWSRRLTVLACLSMIVSLMTAVYLVVEPESRWLSIAVILIGCSTPIVVCLILGVIPVGVSFIGFF</sequence>
<evidence type="ECO:0000256" key="6">
    <source>
        <dbReference type="ARBA" id="ARBA00023136"/>
    </source>
</evidence>
<evidence type="ECO:0000256" key="4">
    <source>
        <dbReference type="ARBA" id="ARBA00022989"/>
    </source>
</evidence>
<dbReference type="EMBL" id="JAMFTS010000002">
    <property type="protein sequence ID" value="KAJ4801483.1"/>
    <property type="molecule type" value="Genomic_DNA"/>
</dbReference>
<keyword evidence="11" id="KW-1185">Reference proteome</keyword>
<dbReference type="Gene3D" id="1.25.40.20">
    <property type="entry name" value="Ankyrin repeat-containing domain"/>
    <property type="match status" value="1"/>
</dbReference>
<evidence type="ECO:0000256" key="7">
    <source>
        <dbReference type="PROSITE-ProRule" id="PRU00023"/>
    </source>
</evidence>
<dbReference type="Proteomes" id="UP001140206">
    <property type="component" value="Chromosome 2"/>
</dbReference>
<dbReference type="PANTHER" id="PTHR24186:SF50">
    <property type="entry name" value="ANKYRIN REPEAT-CONTAINING PROTEIN ITN1-LIKE ISOFORM X1"/>
    <property type="match status" value="1"/>
</dbReference>
<evidence type="ECO:0000256" key="1">
    <source>
        <dbReference type="ARBA" id="ARBA00004141"/>
    </source>
</evidence>
<evidence type="ECO:0000259" key="9">
    <source>
        <dbReference type="Pfam" id="PF13962"/>
    </source>
</evidence>
<keyword evidence="2 8" id="KW-0812">Transmembrane</keyword>
<feature type="transmembrane region" description="Helical" evidence="8">
    <location>
        <begin position="206"/>
        <end position="225"/>
    </location>
</feature>
<reference evidence="10" key="1">
    <citation type="submission" date="2022-08" db="EMBL/GenBank/DDBJ databases">
        <authorList>
            <person name="Marques A."/>
        </authorList>
    </citation>
    <scope>NUCLEOTIDE SEQUENCE</scope>
    <source>
        <strain evidence="10">RhyPub2mFocal</strain>
        <tissue evidence="10">Leaves</tissue>
    </source>
</reference>
<organism evidence="10 11">
    <name type="scientific">Rhynchospora pubera</name>
    <dbReference type="NCBI Taxonomy" id="906938"/>
    <lineage>
        <taxon>Eukaryota</taxon>
        <taxon>Viridiplantae</taxon>
        <taxon>Streptophyta</taxon>
        <taxon>Embryophyta</taxon>
        <taxon>Tracheophyta</taxon>
        <taxon>Spermatophyta</taxon>
        <taxon>Magnoliopsida</taxon>
        <taxon>Liliopsida</taxon>
        <taxon>Poales</taxon>
        <taxon>Cyperaceae</taxon>
        <taxon>Cyperoideae</taxon>
        <taxon>Rhynchosporeae</taxon>
        <taxon>Rhynchospora</taxon>
    </lineage>
</organism>
<dbReference type="Pfam" id="PF12796">
    <property type="entry name" value="Ank_2"/>
    <property type="match status" value="1"/>
</dbReference>
<protein>
    <submittedName>
        <fullName evidence="10">Ankyrin repeat family protein</fullName>
    </submittedName>
</protein>
<feature type="transmembrane region" description="Helical" evidence="8">
    <location>
        <begin position="271"/>
        <end position="303"/>
    </location>
</feature>
<feature type="transmembrane region" description="Helical" evidence="8">
    <location>
        <begin position="166"/>
        <end position="186"/>
    </location>
</feature>
<feature type="repeat" description="ANK" evidence="7">
    <location>
        <begin position="72"/>
        <end position="105"/>
    </location>
</feature>
<dbReference type="InterPro" id="IPR026961">
    <property type="entry name" value="PGG_dom"/>
</dbReference>
<dbReference type="PROSITE" id="PS50088">
    <property type="entry name" value="ANK_REPEAT"/>
    <property type="match status" value="1"/>
</dbReference>
<evidence type="ECO:0000313" key="10">
    <source>
        <dbReference type="EMBL" id="KAJ4801483.1"/>
    </source>
</evidence>
<comment type="caution">
    <text evidence="10">The sequence shown here is derived from an EMBL/GenBank/DDBJ whole genome shotgun (WGS) entry which is preliminary data.</text>
</comment>